<evidence type="ECO:0000313" key="10">
    <source>
        <dbReference type="Proteomes" id="UP000193710"/>
    </source>
</evidence>
<dbReference type="HOGENOM" id="CLU_2106218_0_0_11"/>
<name>A0A024K1L1_9MYCO</name>
<comment type="subcellular location">
    <subcellularLocation>
        <location evidence="1">Cell membrane</location>
    </subcellularLocation>
</comment>
<evidence type="ECO:0000313" key="8">
    <source>
        <dbReference type="EMBL" id="CDO89388.1"/>
    </source>
</evidence>
<evidence type="ECO:0000313" key="9">
    <source>
        <dbReference type="EMBL" id="ORX04767.1"/>
    </source>
</evidence>
<dbReference type="Pfam" id="PF05423">
    <property type="entry name" value="Mycobact_memb"/>
    <property type="match status" value="1"/>
</dbReference>
<reference evidence="9 10" key="3">
    <citation type="submission" date="2016-01" db="EMBL/GenBank/DDBJ databases">
        <title>The new phylogeny of the genus Mycobacterium.</title>
        <authorList>
            <person name="Tarcisio F."/>
            <person name="Conor M."/>
            <person name="Antonella G."/>
            <person name="Elisabetta G."/>
            <person name="Giulia F.S."/>
            <person name="Sara T."/>
            <person name="Anna F."/>
            <person name="Clotilde B."/>
            <person name="Roberto B."/>
            <person name="Veronica D.S."/>
            <person name="Fabio R."/>
            <person name="Monica P."/>
            <person name="Olivier J."/>
            <person name="Enrico T."/>
            <person name="Nicola S."/>
        </authorList>
    </citation>
    <scope>NUCLEOTIDE SEQUENCE [LARGE SCALE GENOMIC DNA]</scope>
    <source>
        <strain evidence="9 10">DSM 44626</strain>
    </source>
</reference>
<dbReference type="Gene3D" id="2.60.40.2880">
    <property type="entry name" value="MmpS1-5, C-terminal soluble domain"/>
    <property type="match status" value="1"/>
</dbReference>
<dbReference type="EMBL" id="LQPY01000017">
    <property type="protein sequence ID" value="ORX04767.1"/>
    <property type="molecule type" value="Genomic_DNA"/>
</dbReference>
<evidence type="ECO:0000256" key="3">
    <source>
        <dbReference type="ARBA" id="ARBA00022475"/>
    </source>
</evidence>
<accession>A0A024K1L1</accession>
<keyword evidence="4 8" id="KW-0812">Transmembrane</keyword>
<keyword evidence="6" id="KW-0472">Membrane</keyword>
<dbReference type="OrthoDB" id="3694999at2"/>
<dbReference type="Proteomes" id="UP000193710">
    <property type="component" value="Unassembled WGS sequence"/>
</dbReference>
<reference evidence="8" key="2">
    <citation type="submission" date="2014-04" db="EMBL/GenBank/DDBJ databases">
        <authorList>
            <person name="Xu Y.W."/>
            <person name="Yang Q."/>
        </authorList>
    </citation>
    <scope>NUCLEOTIDE SEQUENCE</scope>
    <source>
        <strain evidence="8">DSM 44626</strain>
    </source>
</reference>
<evidence type="ECO:0000256" key="2">
    <source>
        <dbReference type="ARBA" id="ARBA00007531"/>
    </source>
</evidence>
<keyword evidence="10" id="KW-1185">Reference proteome</keyword>
<organism evidence="8">
    <name type="scientific">Mycobacterium triplex</name>
    <dbReference type="NCBI Taxonomy" id="47839"/>
    <lineage>
        <taxon>Bacteria</taxon>
        <taxon>Bacillati</taxon>
        <taxon>Actinomycetota</taxon>
        <taxon>Actinomycetes</taxon>
        <taxon>Mycobacteriales</taxon>
        <taxon>Mycobacteriaceae</taxon>
        <taxon>Mycobacterium</taxon>
        <taxon>Mycobacterium simiae complex</taxon>
    </lineage>
</organism>
<gene>
    <name evidence="8" type="primary">mmpS5_2</name>
    <name evidence="9" type="ORF">AWC29_12710</name>
    <name evidence="8" type="ORF">BN973_03764</name>
</gene>
<dbReference type="InterPro" id="IPR008693">
    <property type="entry name" value="MmpS"/>
</dbReference>
<reference evidence="8" key="1">
    <citation type="journal article" date="2014" name="Genome Announc.">
        <title>Draft Genome Sequence of Mycobacterium triplex DSM 44626.</title>
        <authorList>
            <person name="Sassi M."/>
            <person name="Croce O."/>
            <person name="Robert C."/>
            <person name="Raoult D."/>
            <person name="Drancourt M."/>
        </authorList>
    </citation>
    <scope>NUCLEOTIDE SEQUENCE [LARGE SCALE GENOMIC DNA]</scope>
    <source>
        <strain evidence="8">DSM 44626</strain>
    </source>
</reference>
<dbReference type="EMBL" id="HG964446">
    <property type="protein sequence ID" value="CDO89388.1"/>
    <property type="molecule type" value="Genomic_DNA"/>
</dbReference>
<evidence type="ECO:0000256" key="5">
    <source>
        <dbReference type="ARBA" id="ARBA00022989"/>
    </source>
</evidence>
<dbReference type="STRING" id="47839.BN973_03764"/>
<proteinExistence type="inferred from homology"/>
<comment type="similarity">
    <text evidence="2">Belongs to the MmpS family.</text>
</comment>
<feature type="signal peptide" evidence="7">
    <location>
        <begin position="1"/>
        <end position="24"/>
    </location>
</feature>
<dbReference type="Proteomes" id="UP000028880">
    <property type="component" value="Unassembled WGS sequence"/>
</dbReference>
<evidence type="ECO:0000256" key="1">
    <source>
        <dbReference type="ARBA" id="ARBA00004236"/>
    </source>
</evidence>
<keyword evidence="3" id="KW-1003">Cell membrane</keyword>
<dbReference type="eggNOG" id="ENOG50329X6">
    <property type="taxonomic scope" value="Bacteria"/>
</dbReference>
<evidence type="ECO:0000256" key="6">
    <source>
        <dbReference type="ARBA" id="ARBA00023136"/>
    </source>
</evidence>
<keyword evidence="5" id="KW-1133">Transmembrane helix</keyword>
<evidence type="ECO:0000256" key="4">
    <source>
        <dbReference type="ARBA" id="ARBA00022692"/>
    </source>
</evidence>
<dbReference type="AlphaFoldDB" id="A0A024K1L1"/>
<sequence length="118" mass="12470" precursor="true">MQFMRTHLAAPSMLLAIGFGFANACGVAHAIPQMPQVRYEVNGPAVAQFIYYQTDTGQLHQVNAPLPWSTEFTAFGGQVFTISAQGPGPISCKILMDGNVVSAATATTGTPARTVCTH</sequence>
<keyword evidence="7" id="KW-0732">Signal</keyword>
<protein>
    <submittedName>
        <fullName evidence="8">Transmembrane protein, MmpS5_2</fullName>
    </submittedName>
</protein>
<dbReference type="InterPro" id="IPR038468">
    <property type="entry name" value="MmpS_C"/>
</dbReference>
<evidence type="ECO:0000256" key="7">
    <source>
        <dbReference type="SAM" id="SignalP"/>
    </source>
</evidence>
<dbReference type="GO" id="GO:0005886">
    <property type="term" value="C:plasma membrane"/>
    <property type="evidence" value="ECO:0007669"/>
    <property type="project" value="UniProtKB-SubCell"/>
</dbReference>
<feature type="chain" id="PRO_5038793961" evidence="7">
    <location>
        <begin position="25"/>
        <end position="118"/>
    </location>
</feature>